<feature type="compositionally biased region" description="Gly residues" evidence="1">
    <location>
        <begin position="123"/>
        <end position="138"/>
    </location>
</feature>
<proteinExistence type="predicted"/>
<reference evidence="3" key="1">
    <citation type="submission" date="2022-06" db="EMBL/GenBank/DDBJ databases">
        <title>Genome sequencing of Brevibacillus sp. BB3-R1.</title>
        <authorList>
            <person name="Heo J."/>
            <person name="Lee D."/>
            <person name="Won M."/>
            <person name="Han B.-H."/>
            <person name="Hong S.-B."/>
            <person name="Kwon S.-W."/>
        </authorList>
    </citation>
    <scope>NUCLEOTIDE SEQUENCE</scope>
    <source>
        <strain evidence="3">BB3-R1</strain>
    </source>
</reference>
<accession>A0ABY4WI20</accession>
<gene>
    <name evidence="3" type="ORF">NDK47_26840</name>
</gene>
<dbReference type="EMBL" id="CP098755">
    <property type="protein sequence ID" value="USG65672.1"/>
    <property type="molecule type" value="Genomic_DNA"/>
</dbReference>
<feature type="compositionally biased region" description="Polar residues" evidence="1">
    <location>
        <begin position="227"/>
        <end position="238"/>
    </location>
</feature>
<feature type="domain" description="Type VI secretion system spike protein VgrG3-like C-terminal" evidence="2">
    <location>
        <begin position="220"/>
        <end position="392"/>
    </location>
</feature>
<keyword evidence="4" id="KW-1185">Reference proteome</keyword>
<dbReference type="RefSeq" id="WP_251872759.1">
    <property type="nucleotide sequence ID" value="NZ_CP098755.1"/>
</dbReference>
<evidence type="ECO:0000256" key="1">
    <source>
        <dbReference type="SAM" id="MobiDB-lite"/>
    </source>
</evidence>
<dbReference type="Pfam" id="PF21277">
    <property type="entry name" value="T6SS_VgrG3-like_C"/>
    <property type="match status" value="1"/>
</dbReference>
<feature type="region of interest" description="Disordered" evidence="1">
    <location>
        <begin position="114"/>
        <end position="243"/>
    </location>
</feature>
<sequence length="454" mass="48642">MQRFFFAKATVITLTALISLTQTFHAVKAEGIHAQGIHADGINTQGIQTQGISTQGIGTQGINKQGIDAKGISPDGVNAEGINNKGINPDGINAKGIQANEINATGIKNNGVSPDGIKADGIQNGGINPGGIKNGGGQPSQNPASDPNKNGNGQKETPAPTKPKDNTSASPKPNQDTKPKTETKPNETKPKDTKPGTDKKDNQSPPPSKDKNQPNAGTKLGSLSAAYESNGNPGTISTGKGDIGGKSYGAYQFNSKDKVIDHFFRWLEGKDKDIYNQLLAGFNADGKKIGSSFDQKFKEVAANDSDRFLELQHLYTKEKYYDVVDRALQKDIGFDISQRSAALQDVLWSRAVQHGGAGGAKVFKEALKNLDLATATDEDIIRAVYKESGKVVDSGKNQMLSQKAKTNGVHGKYMKYFSGNSSDIQMGVWERLNIREPEAALKMLYGKDYVFKGL</sequence>
<evidence type="ECO:0000313" key="4">
    <source>
        <dbReference type="Proteomes" id="UP001056500"/>
    </source>
</evidence>
<organism evidence="3 4">
    <name type="scientific">Brevibacillus ruminantium</name>
    <dbReference type="NCBI Taxonomy" id="2950604"/>
    <lineage>
        <taxon>Bacteria</taxon>
        <taxon>Bacillati</taxon>
        <taxon>Bacillota</taxon>
        <taxon>Bacilli</taxon>
        <taxon>Bacillales</taxon>
        <taxon>Paenibacillaceae</taxon>
        <taxon>Brevibacillus</taxon>
    </lineage>
</organism>
<dbReference type="InterPro" id="IPR049073">
    <property type="entry name" value="T6SS_VgrG3-like_C"/>
</dbReference>
<name>A0ABY4WI20_9BACL</name>
<evidence type="ECO:0000313" key="3">
    <source>
        <dbReference type="EMBL" id="USG65672.1"/>
    </source>
</evidence>
<protein>
    <recommendedName>
        <fullName evidence="2">Type VI secretion system spike protein VgrG3-like C-terminal domain-containing protein</fullName>
    </recommendedName>
</protein>
<evidence type="ECO:0000259" key="2">
    <source>
        <dbReference type="Pfam" id="PF21277"/>
    </source>
</evidence>
<feature type="compositionally biased region" description="Polar residues" evidence="1">
    <location>
        <begin position="140"/>
        <end position="155"/>
    </location>
</feature>
<feature type="compositionally biased region" description="Basic and acidic residues" evidence="1">
    <location>
        <begin position="175"/>
        <end position="212"/>
    </location>
</feature>
<dbReference type="Proteomes" id="UP001056500">
    <property type="component" value="Chromosome"/>
</dbReference>